<evidence type="ECO:0000256" key="1">
    <source>
        <dbReference type="SAM" id="SignalP"/>
    </source>
</evidence>
<dbReference type="AlphaFoldDB" id="A0A7J6LXM1"/>
<protein>
    <submittedName>
        <fullName evidence="3">Uncharacterized protein</fullName>
    </submittedName>
</protein>
<evidence type="ECO:0000313" key="2">
    <source>
        <dbReference type="EMBL" id="KAF4663114.1"/>
    </source>
</evidence>
<sequence>MNFLSAFLVSFLLALVDAQTVGRYELVYDKERFILDVTEGQMVFMTVYCNCGKGFYTDGPYRLLKGSGLYEYIIDFSGVCEDGAHWTITFDSPDTLTTTVGNKTATFSRSTHLLVSNQYYYYDRTMNRKFYFAVRSDGMLAMKVTCSPSIFRKTIHGEFRLVRNDRRFSYITYDLVPAGRGSVEAFQARLACACELTTSPQDFTYLAIATEGTMFTEFRGARIYLEAEKDI</sequence>
<dbReference type="EMBL" id="JABAHT010000129">
    <property type="protein sequence ID" value="KAF4663974.1"/>
    <property type="molecule type" value="Genomic_DNA"/>
</dbReference>
<name>A0A7J6LXM1_PEROL</name>
<accession>A0A7J6LXM1</accession>
<comment type="caution">
    <text evidence="3">The sequence shown here is derived from an EMBL/GenBank/DDBJ whole genome shotgun (WGS) entry which is preliminary data.</text>
</comment>
<keyword evidence="1" id="KW-0732">Signal</keyword>
<proteinExistence type="predicted"/>
<evidence type="ECO:0000313" key="4">
    <source>
        <dbReference type="Proteomes" id="UP000570595"/>
    </source>
</evidence>
<feature type="chain" id="PRO_5036205404" evidence="1">
    <location>
        <begin position="19"/>
        <end position="231"/>
    </location>
</feature>
<evidence type="ECO:0000313" key="3">
    <source>
        <dbReference type="EMBL" id="KAF4663974.1"/>
    </source>
</evidence>
<gene>
    <name evidence="2" type="ORF">FOL46_004906</name>
    <name evidence="3" type="ORF">FOZ61_001216</name>
</gene>
<dbReference type="Proteomes" id="UP000570595">
    <property type="component" value="Unassembled WGS sequence"/>
</dbReference>
<reference evidence="4 5" key="1">
    <citation type="submission" date="2020-04" db="EMBL/GenBank/DDBJ databases">
        <title>Perkinsus olseni comparative genomics.</title>
        <authorList>
            <person name="Bogema D.R."/>
        </authorList>
    </citation>
    <scope>NUCLEOTIDE SEQUENCE [LARGE SCALE GENOMIC DNA]</scope>
    <source>
        <strain evidence="3">ATCC PRA-179</strain>
        <strain evidence="2">ATCC PRA-31</strain>
    </source>
</reference>
<feature type="signal peptide" evidence="1">
    <location>
        <begin position="1"/>
        <end position="18"/>
    </location>
</feature>
<dbReference type="EMBL" id="JABANN010000299">
    <property type="protein sequence ID" value="KAF4663114.1"/>
    <property type="molecule type" value="Genomic_DNA"/>
</dbReference>
<dbReference type="OrthoDB" id="10376604at2759"/>
<evidence type="ECO:0000313" key="5">
    <source>
        <dbReference type="Proteomes" id="UP000572268"/>
    </source>
</evidence>
<organism evidence="3 4">
    <name type="scientific">Perkinsus olseni</name>
    <name type="common">Perkinsus atlanticus</name>
    <dbReference type="NCBI Taxonomy" id="32597"/>
    <lineage>
        <taxon>Eukaryota</taxon>
        <taxon>Sar</taxon>
        <taxon>Alveolata</taxon>
        <taxon>Perkinsozoa</taxon>
        <taxon>Perkinsea</taxon>
        <taxon>Perkinsida</taxon>
        <taxon>Perkinsidae</taxon>
        <taxon>Perkinsus</taxon>
    </lineage>
</organism>
<dbReference type="Proteomes" id="UP000572268">
    <property type="component" value="Unassembled WGS sequence"/>
</dbReference>